<feature type="region of interest" description="Disordered" evidence="1">
    <location>
        <begin position="1"/>
        <end position="31"/>
    </location>
</feature>
<keyword evidence="3" id="KW-1185">Reference proteome</keyword>
<gene>
    <name evidence="2" type="ORF">DVH24_010292</name>
</gene>
<dbReference type="EMBL" id="RDQH01000331">
    <property type="protein sequence ID" value="RXH97967.1"/>
    <property type="molecule type" value="Genomic_DNA"/>
</dbReference>
<dbReference type="Proteomes" id="UP000290289">
    <property type="component" value="Chromosome 5"/>
</dbReference>
<organism evidence="2 3">
    <name type="scientific">Malus domestica</name>
    <name type="common">Apple</name>
    <name type="synonym">Pyrus malus</name>
    <dbReference type="NCBI Taxonomy" id="3750"/>
    <lineage>
        <taxon>Eukaryota</taxon>
        <taxon>Viridiplantae</taxon>
        <taxon>Streptophyta</taxon>
        <taxon>Embryophyta</taxon>
        <taxon>Tracheophyta</taxon>
        <taxon>Spermatophyta</taxon>
        <taxon>Magnoliopsida</taxon>
        <taxon>eudicotyledons</taxon>
        <taxon>Gunneridae</taxon>
        <taxon>Pentapetalae</taxon>
        <taxon>rosids</taxon>
        <taxon>fabids</taxon>
        <taxon>Rosales</taxon>
        <taxon>Rosaceae</taxon>
        <taxon>Amygdaloideae</taxon>
        <taxon>Maleae</taxon>
        <taxon>Malus</taxon>
    </lineage>
</organism>
<reference evidence="2 3" key="1">
    <citation type="submission" date="2018-10" db="EMBL/GenBank/DDBJ databases">
        <title>A high-quality apple genome assembly.</title>
        <authorList>
            <person name="Hu J."/>
        </authorList>
    </citation>
    <scope>NUCLEOTIDE SEQUENCE [LARGE SCALE GENOMIC DNA]</scope>
    <source>
        <strain evidence="3">cv. HFTH1</strain>
        <tissue evidence="2">Young leaf</tissue>
    </source>
</reference>
<accession>A0A498JSP4</accession>
<protein>
    <submittedName>
        <fullName evidence="2">Uncharacterized protein</fullName>
    </submittedName>
</protein>
<evidence type="ECO:0000313" key="2">
    <source>
        <dbReference type="EMBL" id="RXH97967.1"/>
    </source>
</evidence>
<dbReference type="AlphaFoldDB" id="A0A498JSP4"/>
<feature type="compositionally biased region" description="Basic and acidic residues" evidence="1">
    <location>
        <begin position="8"/>
        <end position="19"/>
    </location>
</feature>
<name>A0A498JSP4_MALDO</name>
<evidence type="ECO:0000313" key="3">
    <source>
        <dbReference type="Proteomes" id="UP000290289"/>
    </source>
</evidence>
<comment type="caution">
    <text evidence="2">The sequence shown here is derived from an EMBL/GenBank/DDBJ whole genome shotgun (WGS) entry which is preliminary data.</text>
</comment>
<sequence>MEASGSGRKREEKKGEMARRKYRRHQEKQRENKELKCLLETERKGVQPCRLNHNRNVIAFVDRSIVMKPSVFILNIYSTMRTDYNQQPVLVLLLWSSSLSDVGLTHLFRNHWNAVGPECTVKWELKLVVTNPNNKH</sequence>
<proteinExistence type="predicted"/>
<evidence type="ECO:0000256" key="1">
    <source>
        <dbReference type="SAM" id="MobiDB-lite"/>
    </source>
</evidence>